<organism evidence="2 3">
    <name type="scientific">Bugula neritina</name>
    <name type="common">Brown bryozoan</name>
    <name type="synonym">Sertularia neritina</name>
    <dbReference type="NCBI Taxonomy" id="10212"/>
    <lineage>
        <taxon>Eukaryota</taxon>
        <taxon>Metazoa</taxon>
        <taxon>Spiralia</taxon>
        <taxon>Lophotrochozoa</taxon>
        <taxon>Bryozoa</taxon>
        <taxon>Gymnolaemata</taxon>
        <taxon>Cheilostomatida</taxon>
        <taxon>Flustrina</taxon>
        <taxon>Buguloidea</taxon>
        <taxon>Bugulidae</taxon>
        <taxon>Bugula</taxon>
    </lineage>
</organism>
<dbReference type="EMBL" id="VXIV02000218">
    <property type="protein sequence ID" value="KAF6039702.1"/>
    <property type="molecule type" value="Genomic_DNA"/>
</dbReference>
<sequence>MPQEPAQTCGNDAMNVMPQGPAQNSRNGTQDTMPQEPAPDPANTTDQPGPPKSQSAAANQRLCLGVRKHWVKAFQWLATFHIVNVNK</sequence>
<evidence type="ECO:0000313" key="3">
    <source>
        <dbReference type="Proteomes" id="UP000593567"/>
    </source>
</evidence>
<dbReference type="AlphaFoldDB" id="A0A7J7KNH1"/>
<dbReference type="Proteomes" id="UP000593567">
    <property type="component" value="Unassembled WGS sequence"/>
</dbReference>
<name>A0A7J7KNH1_BUGNE</name>
<reference evidence="2" key="1">
    <citation type="submission" date="2020-06" db="EMBL/GenBank/DDBJ databases">
        <title>Draft genome of Bugula neritina, a colonial animal packing powerful symbionts and potential medicines.</title>
        <authorList>
            <person name="Rayko M."/>
        </authorList>
    </citation>
    <scope>NUCLEOTIDE SEQUENCE [LARGE SCALE GENOMIC DNA]</scope>
    <source>
        <strain evidence="2">Kwan_BN1</strain>
    </source>
</reference>
<feature type="compositionally biased region" description="Polar residues" evidence="1">
    <location>
        <begin position="21"/>
        <end position="33"/>
    </location>
</feature>
<feature type="compositionally biased region" description="Polar residues" evidence="1">
    <location>
        <begin position="1"/>
        <end position="10"/>
    </location>
</feature>
<proteinExistence type="predicted"/>
<feature type="compositionally biased region" description="Polar residues" evidence="1">
    <location>
        <begin position="42"/>
        <end position="58"/>
    </location>
</feature>
<protein>
    <submittedName>
        <fullName evidence="2">Uncharacterized protein</fullName>
    </submittedName>
</protein>
<evidence type="ECO:0000256" key="1">
    <source>
        <dbReference type="SAM" id="MobiDB-lite"/>
    </source>
</evidence>
<keyword evidence="3" id="KW-1185">Reference proteome</keyword>
<gene>
    <name evidence="2" type="ORF">EB796_001982</name>
</gene>
<comment type="caution">
    <text evidence="2">The sequence shown here is derived from an EMBL/GenBank/DDBJ whole genome shotgun (WGS) entry which is preliminary data.</text>
</comment>
<evidence type="ECO:0000313" key="2">
    <source>
        <dbReference type="EMBL" id="KAF6039702.1"/>
    </source>
</evidence>
<feature type="region of interest" description="Disordered" evidence="1">
    <location>
        <begin position="1"/>
        <end position="60"/>
    </location>
</feature>
<accession>A0A7J7KNH1</accession>